<evidence type="ECO:0000313" key="2">
    <source>
        <dbReference type="Proteomes" id="UP000805193"/>
    </source>
</evidence>
<name>A0AC60QFG2_IXOPE</name>
<keyword evidence="2" id="KW-1185">Reference proteome</keyword>
<organism evidence="1 2">
    <name type="scientific">Ixodes persulcatus</name>
    <name type="common">Taiga tick</name>
    <dbReference type="NCBI Taxonomy" id="34615"/>
    <lineage>
        <taxon>Eukaryota</taxon>
        <taxon>Metazoa</taxon>
        <taxon>Ecdysozoa</taxon>
        <taxon>Arthropoda</taxon>
        <taxon>Chelicerata</taxon>
        <taxon>Arachnida</taxon>
        <taxon>Acari</taxon>
        <taxon>Parasitiformes</taxon>
        <taxon>Ixodida</taxon>
        <taxon>Ixodoidea</taxon>
        <taxon>Ixodidae</taxon>
        <taxon>Ixodinae</taxon>
        <taxon>Ixodes</taxon>
    </lineage>
</organism>
<proteinExistence type="predicted"/>
<reference evidence="1 2" key="1">
    <citation type="journal article" date="2020" name="Cell">
        <title>Large-Scale Comparative Analyses of Tick Genomes Elucidate Their Genetic Diversity and Vector Capacities.</title>
        <authorList>
            <consortium name="Tick Genome and Microbiome Consortium (TIGMIC)"/>
            <person name="Jia N."/>
            <person name="Wang J."/>
            <person name="Shi W."/>
            <person name="Du L."/>
            <person name="Sun Y."/>
            <person name="Zhan W."/>
            <person name="Jiang J.F."/>
            <person name="Wang Q."/>
            <person name="Zhang B."/>
            <person name="Ji P."/>
            <person name="Bell-Sakyi L."/>
            <person name="Cui X.M."/>
            <person name="Yuan T.T."/>
            <person name="Jiang B.G."/>
            <person name="Yang W.F."/>
            <person name="Lam T.T."/>
            <person name="Chang Q.C."/>
            <person name="Ding S.J."/>
            <person name="Wang X.J."/>
            <person name="Zhu J.G."/>
            <person name="Ruan X.D."/>
            <person name="Zhao L."/>
            <person name="Wei J.T."/>
            <person name="Ye R.Z."/>
            <person name="Que T.C."/>
            <person name="Du C.H."/>
            <person name="Zhou Y.H."/>
            <person name="Cheng J.X."/>
            <person name="Dai P.F."/>
            <person name="Guo W.B."/>
            <person name="Han X.H."/>
            <person name="Huang E.J."/>
            <person name="Li L.F."/>
            <person name="Wei W."/>
            <person name="Gao Y.C."/>
            <person name="Liu J.Z."/>
            <person name="Shao H.Z."/>
            <person name="Wang X."/>
            <person name="Wang C.C."/>
            <person name="Yang T.C."/>
            <person name="Huo Q.B."/>
            <person name="Li W."/>
            <person name="Chen H.Y."/>
            <person name="Chen S.E."/>
            <person name="Zhou L.G."/>
            <person name="Ni X.B."/>
            <person name="Tian J.H."/>
            <person name="Sheng Y."/>
            <person name="Liu T."/>
            <person name="Pan Y.S."/>
            <person name="Xia L.Y."/>
            <person name="Li J."/>
            <person name="Zhao F."/>
            <person name="Cao W.C."/>
        </authorList>
    </citation>
    <scope>NUCLEOTIDE SEQUENCE [LARGE SCALE GENOMIC DNA]</scope>
    <source>
        <strain evidence="1">Iper-2018</strain>
    </source>
</reference>
<protein>
    <submittedName>
        <fullName evidence="1">Uncharacterized protein</fullName>
    </submittedName>
</protein>
<gene>
    <name evidence="1" type="ORF">HPB47_020721</name>
</gene>
<dbReference type="Proteomes" id="UP000805193">
    <property type="component" value="Unassembled WGS sequence"/>
</dbReference>
<accession>A0AC60QFG2</accession>
<dbReference type="EMBL" id="JABSTQ010009137">
    <property type="protein sequence ID" value="KAG0432563.1"/>
    <property type="molecule type" value="Genomic_DNA"/>
</dbReference>
<evidence type="ECO:0000313" key="1">
    <source>
        <dbReference type="EMBL" id="KAG0432563.1"/>
    </source>
</evidence>
<sequence>MDPQREVRTAERSCAFDVEDGGAERRLPRVPPTASAPAADDALDAGNAGCRSPGAASTCCSAPMAPPVPCCLSEEAKLQKRVNERIERQLSRERFEAGRESKFLLLGPEEAGKTTFLKQIRLIQEGDARADRADHVRSVFQALLGAMQRIVRAMDALGIAYSDPSNAENAMLLAAVRCESLEPPLTEPVSEALRRLWEDDGRVTRPGYVPSREDYLRVRTPSRGVLEYAFQLDEFPVRLVDVGEQRSEPKKWIHCFEDVSGVIFVAPLSDYDDPAKMERTRDLFSTIVSSPWFAESHLLLLLNKKDLLEQKIERHPLGAYFPAFRGPPGDPKAAREFLRRLFADLKPERPVYFFFTCAVDTDDVKYVLPTLREIACLRSCPSRGRQPSDASTASNAAAAAATAATAAAAAFQLPHTA</sequence>
<comment type="caution">
    <text evidence="1">The sequence shown here is derived from an EMBL/GenBank/DDBJ whole genome shotgun (WGS) entry which is preliminary data.</text>
</comment>